<evidence type="ECO:0000256" key="1">
    <source>
        <dbReference type="SAM" id="MobiDB-lite"/>
    </source>
</evidence>
<evidence type="ECO:0000313" key="3">
    <source>
        <dbReference type="Proteomes" id="UP001437256"/>
    </source>
</evidence>
<sequence length="139" mass="15377">MDQSELSVGTNNGLKTKNFVACIRDQLPLHFIAAAGLAPARLSKPIQFNEGRVGVFFEKENVLLTSPNSLYITSPLMGLRHVRMRKDLHFGEEDPLFFPQPYTPGIGHLSVIPIRTSEPNNPHSPAWTAPSPSDFEQAP</sequence>
<comment type="caution">
    <text evidence="2">The sequence shown here is derived from an EMBL/GenBank/DDBJ whole genome shotgun (WGS) entry which is preliminary data.</text>
</comment>
<protein>
    <submittedName>
        <fullName evidence="2">Uncharacterized protein</fullName>
    </submittedName>
</protein>
<reference evidence="2 3" key="1">
    <citation type="submission" date="2024-05" db="EMBL/GenBank/DDBJ databases">
        <title>A draft genome resource for the thread blight pathogen Marasmius tenuissimus strain MS-2.</title>
        <authorList>
            <person name="Yulfo-Soto G.E."/>
            <person name="Baruah I.K."/>
            <person name="Amoako-Attah I."/>
            <person name="Bukari Y."/>
            <person name="Meinhardt L.W."/>
            <person name="Bailey B.A."/>
            <person name="Cohen S.P."/>
        </authorList>
    </citation>
    <scope>NUCLEOTIDE SEQUENCE [LARGE SCALE GENOMIC DNA]</scope>
    <source>
        <strain evidence="2 3">MS-2</strain>
    </source>
</reference>
<proteinExistence type="predicted"/>
<name>A0ABR2Z878_9AGAR</name>
<dbReference type="Proteomes" id="UP001437256">
    <property type="component" value="Unassembled WGS sequence"/>
</dbReference>
<gene>
    <name evidence="2" type="ORF">AAF712_015863</name>
</gene>
<dbReference type="EMBL" id="JBBXMP010000515">
    <property type="protein sequence ID" value="KAL0057493.1"/>
    <property type="molecule type" value="Genomic_DNA"/>
</dbReference>
<accession>A0ABR2Z878</accession>
<keyword evidence="3" id="KW-1185">Reference proteome</keyword>
<evidence type="ECO:0000313" key="2">
    <source>
        <dbReference type="EMBL" id="KAL0057493.1"/>
    </source>
</evidence>
<organism evidence="2 3">
    <name type="scientific">Marasmius tenuissimus</name>
    <dbReference type="NCBI Taxonomy" id="585030"/>
    <lineage>
        <taxon>Eukaryota</taxon>
        <taxon>Fungi</taxon>
        <taxon>Dikarya</taxon>
        <taxon>Basidiomycota</taxon>
        <taxon>Agaricomycotina</taxon>
        <taxon>Agaricomycetes</taxon>
        <taxon>Agaricomycetidae</taxon>
        <taxon>Agaricales</taxon>
        <taxon>Marasmiineae</taxon>
        <taxon>Marasmiaceae</taxon>
        <taxon>Marasmius</taxon>
    </lineage>
</organism>
<feature type="region of interest" description="Disordered" evidence="1">
    <location>
        <begin position="114"/>
        <end position="139"/>
    </location>
</feature>